<dbReference type="SUPFAM" id="SSF111283">
    <property type="entry name" value="Putative modulator of DNA gyrase, PmbA/TldD"/>
    <property type="match status" value="1"/>
</dbReference>
<dbReference type="PANTHER" id="PTHR43421:SF1">
    <property type="entry name" value="METALLOPROTEASE PMBA"/>
    <property type="match status" value="1"/>
</dbReference>
<evidence type="ECO:0008006" key="6">
    <source>
        <dbReference type="Google" id="ProtNLM"/>
    </source>
</evidence>
<keyword evidence="5" id="KW-1185">Reference proteome</keyword>
<proteinExistence type="predicted"/>
<dbReference type="OrthoDB" id="84520at2157"/>
<sequence length="450" mass="48478">MSSRIAPAELAVMAARWAMREGASEAEVYVSSSRGYSVSIRTNAIEAVEAIDDVGVGIRVAVGKRVGFSYTTGMDPAGVREAARRAVKQARASPEDRWWQGFPEPSSRYAEPGGIYSPVLARVSPGTVVEHARGMLEKASGIKGLVLGRGGVSVYVVERVVVNTNGVYRVDVGTTAHVYAGVVMRRDGATTPMIYEFDSSRVAIPDGGRVVERAADTARLCTRVYSGLETGRYTLVLSPKVLAELMEATVLYSLRGDIYVQGRSYYGDKLGSQALSEKVTIVDDGTMKGGDATWRFDGEGVATSRKILVEKGVVKGFVFDSYWGRRAGKASTGNAARSGYTSKPMPGFTNVVVEPGDAAPEELLEGRVLVIHQVQGAHTASSDTGEYSVLANPAIYYENGEPRGWVPGAVLSGNFYREMRDSLEALGKLVEKAYPGVYMPWARVAGSRWR</sequence>
<dbReference type="GO" id="GO:0008237">
    <property type="term" value="F:metallopeptidase activity"/>
    <property type="evidence" value="ECO:0007669"/>
    <property type="project" value="InterPro"/>
</dbReference>
<dbReference type="Gene3D" id="3.30.2290.10">
    <property type="entry name" value="PmbA/TldD superfamily"/>
    <property type="match status" value="1"/>
</dbReference>
<dbReference type="InterPro" id="IPR035068">
    <property type="entry name" value="TldD/PmbA_N"/>
</dbReference>
<dbReference type="InterPro" id="IPR036059">
    <property type="entry name" value="TldD/PmbA_sf"/>
</dbReference>
<feature type="domain" description="Metalloprotease TldD/E central" evidence="3">
    <location>
        <begin position="132"/>
        <end position="219"/>
    </location>
</feature>
<dbReference type="InterPro" id="IPR045569">
    <property type="entry name" value="Metalloprtase-TldD/E_C"/>
</dbReference>
<gene>
    <name evidence="4" type="ORF">CF15_00035</name>
</gene>
<dbReference type="AlphaFoldDB" id="A0A0V8RTB6"/>
<dbReference type="InterPro" id="IPR045570">
    <property type="entry name" value="Metalloprtase-TldD/E_cen_dom"/>
</dbReference>
<evidence type="ECO:0000259" key="1">
    <source>
        <dbReference type="Pfam" id="PF01523"/>
    </source>
</evidence>
<dbReference type="GO" id="GO:0006508">
    <property type="term" value="P:proteolysis"/>
    <property type="evidence" value="ECO:0007669"/>
    <property type="project" value="InterPro"/>
</dbReference>
<dbReference type="Pfam" id="PF19289">
    <property type="entry name" value="PmbA_TldD_3rd"/>
    <property type="match status" value="1"/>
</dbReference>
<dbReference type="RefSeq" id="WP_058369975.1">
    <property type="nucleotide sequence ID" value="NZ_LNTB01000001.1"/>
</dbReference>
<dbReference type="InterPro" id="IPR047657">
    <property type="entry name" value="PmbA"/>
</dbReference>
<dbReference type="PANTHER" id="PTHR43421">
    <property type="entry name" value="METALLOPROTEASE PMBA"/>
    <property type="match status" value="1"/>
</dbReference>
<dbReference type="Pfam" id="PF19290">
    <property type="entry name" value="PmbA_TldD_2nd"/>
    <property type="match status" value="1"/>
</dbReference>
<dbReference type="Pfam" id="PF01523">
    <property type="entry name" value="PmbA_TldD_1st"/>
    <property type="match status" value="1"/>
</dbReference>
<evidence type="ECO:0000259" key="2">
    <source>
        <dbReference type="Pfam" id="PF19289"/>
    </source>
</evidence>
<dbReference type="EMBL" id="LNTB01000001">
    <property type="protein sequence ID" value="KSW11302.1"/>
    <property type="molecule type" value="Genomic_DNA"/>
</dbReference>
<protein>
    <recommendedName>
        <fullName evidence="6">TldD/PmbA family protein</fullName>
    </recommendedName>
</protein>
<dbReference type="Proteomes" id="UP000053352">
    <property type="component" value="Unassembled WGS sequence"/>
</dbReference>
<dbReference type="STRING" id="2309.CF15_00035"/>
<dbReference type="GO" id="GO:0005829">
    <property type="term" value="C:cytosol"/>
    <property type="evidence" value="ECO:0007669"/>
    <property type="project" value="TreeGrafter"/>
</dbReference>
<feature type="domain" description="Metalloprotease TldD/E C-terminal" evidence="2">
    <location>
        <begin position="230"/>
        <end position="446"/>
    </location>
</feature>
<evidence type="ECO:0000313" key="4">
    <source>
        <dbReference type="EMBL" id="KSW11302.1"/>
    </source>
</evidence>
<name>A0A0V8RTB6_PYROC</name>
<organism evidence="4 5">
    <name type="scientific">Pyrodictium occultum</name>
    <dbReference type="NCBI Taxonomy" id="2309"/>
    <lineage>
        <taxon>Archaea</taxon>
        <taxon>Thermoproteota</taxon>
        <taxon>Thermoprotei</taxon>
        <taxon>Desulfurococcales</taxon>
        <taxon>Pyrodictiaceae</taxon>
        <taxon>Pyrodictium</taxon>
    </lineage>
</organism>
<feature type="domain" description="Metalloprotease TldD/E N-terminal" evidence="1">
    <location>
        <begin position="26"/>
        <end position="90"/>
    </location>
</feature>
<evidence type="ECO:0000259" key="3">
    <source>
        <dbReference type="Pfam" id="PF19290"/>
    </source>
</evidence>
<dbReference type="InterPro" id="IPR002510">
    <property type="entry name" value="Metalloprtase-TldD/E_N"/>
</dbReference>
<evidence type="ECO:0000313" key="5">
    <source>
        <dbReference type="Proteomes" id="UP000053352"/>
    </source>
</evidence>
<comment type="caution">
    <text evidence="4">The sequence shown here is derived from an EMBL/GenBank/DDBJ whole genome shotgun (WGS) entry which is preliminary data.</text>
</comment>
<reference evidence="4 5" key="1">
    <citation type="submission" date="2015-11" db="EMBL/GenBank/DDBJ databases">
        <title>Genome sequence of Pyrodictium occultum PL-19, a marine hyperthermophilic archaeon isolated from Volcano, Italy.</title>
        <authorList>
            <person name="Utturkar S."/>
            <person name="Huber H."/>
            <person name="Leptihn S."/>
            <person name="Brown S."/>
            <person name="Stetter K.O."/>
            <person name="Podar M."/>
        </authorList>
    </citation>
    <scope>NUCLEOTIDE SEQUENCE [LARGE SCALE GENOMIC DNA]</scope>
    <source>
        <strain evidence="4 5">PL-19</strain>
    </source>
</reference>
<accession>A0A0V8RTB6</accession>